<name>G4CPL9_9NEIS</name>
<keyword evidence="2" id="KW-1185">Reference proteome</keyword>
<dbReference type="EMBL" id="AGAZ01000039">
    <property type="protein sequence ID" value="EGZ47589.1"/>
    <property type="molecule type" value="Genomic_DNA"/>
</dbReference>
<gene>
    <name evidence="1" type="ORF">HMPREF9370_1029</name>
</gene>
<dbReference type="Proteomes" id="UP000005336">
    <property type="component" value="Unassembled WGS sequence"/>
</dbReference>
<evidence type="ECO:0000313" key="2">
    <source>
        <dbReference type="Proteomes" id="UP000005336"/>
    </source>
</evidence>
<reference evidence="1 2" key="1">
    <citation type="submission" date="2011-06" db="EMBL/GenBank/DDBJ databases">
        <authorList>
            <person name="Muzny D."/>
            <person name="Qin X."/>
            <person name="Deng J."/>
            <person name="Jiang H."/>
            <person name="Liu Y."/>
            <person name="Qu J."/>
            <person name="Song X.-Z."/>
            <person name="Zhang L."/>
            <person name="Thornton R."/>
            <person name="Coyle M."/>
            <person name="Francisco L."/>
            <person name="Jackson L."/>
            <person name="Javaid M."/>
            <person name="Korchina V."/>
            <person name="Kovar C."/>
            <person name="Mata R."/>
            <person name="Mathew T."/>
            <person name="Ngo R."/>
            <person name="Nguyen L."/>
            <person name="Nguyen N."/>
            <person name="Okwuonu G."/>
            <person name="Ongeri F."/>
            <person name="Pham C."/>
            <person name="Simmons D."/>
            <person name="Wilczek-Boney K."/>
            <person name="Hale W."/>
            <person name="Jakkamsetti A."/>
            <person name="Pham P."/>
            <person name="Ruth R."/>
            <person name="San Lucas F."/>
            <person name="Warren J."/>
            <person name="Zhang J."/>
            <person name="Zhao Z."/>
            <person name="Zhou C."/>
            <person name="Zhu D."/>
            <person name="Lee S."/>
            <person name="Bess C."/>
            <person name="Blankenburg K."/>
            <person name="Forbes L."/>
            <person name="Fu Q."/>
            <person name="Gubbala S."/>
            <person name="Hirani K."/>
            <person name="Jayaseelan J.C."/>
            <person name="Lara F."/>
            <person name="Munidasa M."/>
            <person name="Palculict T."/>
            <person name="Patil S."/>
            <person name="Pu L.-L."/>
            <person name="Saada N."/>
            <person name="Tang L."/>
            <person name="Weissenberger G."/>
            <person name="Zhu Y."/>
            <person name="Hemphill L."/>
            <person name="Shang Y."/>
            <person name="Youmans B."/>
            <person name="Ayvaz T."/>
            <person name="Ross M."/>
            <person name="Santibanez J."/>
            <person name="Aqrawi P."/>
            <person name="Gross S."/>
            <person name="Joshi V."/>
            <person name="Fowler G."/>
            <person name="Nazareth L."/>
            <person name="Reid J."/>
            <person name="Worley K."/>
            <person name="Petrosino J."/>
            <person name="Highlander S."/>
            <person name="Gibbs R."/>
        </authorList>
    </citation>
    <scope>NUCLEOTIDE SEQUENCE [LARGE SCALE GENOMIC DNA]</scope>
    <source>
        <strain evidence="1 2">9715</strain>
    </source>
</reference>
<protein>
    <submittedName>
        <fullName evidence="1">Uncharacterized protein</fullName>
    </submittedName>
</protein>
<comment type="caution">
    <text evidence="1">The sequence shown here is derived from an EMBL/GenBank/DDBJ whole genome shotgun (WGS) entry which is preliminary data.</text>
</comment>
<proteinExistence type="predicted"/>
<evidence type="ECO:0000313" key="1">
    <source>
        <dbReference type="EMBL" id="EGZ47589.1"/>
    </source>
</evidence>
<organism evidence="1 2">
    <name type="scientific">Neisseria wadsworthii 9715</name>
    <dbReference type="NCBI Taxonomy" id="1030841"/>
    <lineage>
        <taxon>Bacteria</taxon>
        <taxon>Pseudomonadati</taxon>
        <taxon>Pseudomonadota</taxon>
        <taxon>Betaproteobacteria</taxon>
        <taxon>Neisseriales</taxon>
        <taxon>Neisseriaceae</taxon>
        <taxon>Neisseria</taxon>
    </lineage>
</organism>
<dbReference type="AlphaFoldDB" id="G4CPL9"/>
<dbReference type="PATRIC" id="fig|1030841.3.peg.1006"/>
<dbReference type="HOGENOM" id="CLU_3236597_0_0_4"/>
<sequence>MKNECCVDFIQIEEGKRLLAFFVFDWAGMICLSENMDMNNHVI</sequence>
<accession>G4CPL9</accession>